<sequence length="196" mass="21395">MHAIIGARRNSLESPPYELHQLYHSFRIALGRNVIDTSRRSNTAATTAQGSVRALIQHCDRNDADRQQAGPIFAGLATIGSGLLGASALGPLRALLAVAGGSLATVVNTLEHAGQVGMVFELFRNNAGFYRWLQEEFEFDSGEEDLEKKENGELFKLKLALQLGRSLSEFTTLYPMLLLVKMKTLKSLPGSCSKMS</sequence>
<dbReference type="Proteomes" id="UP000287651">
    <property type="component" value="Unassembled WGS sequence"/>
</dbReference>
<dbReference type="InterPro" id="IPR027949">
    <property type="entry name" value="Chloroplast_duf"/>
</dbReference>
<dbReference type="EMBL" id="AMZH03002723">
    <property type="protein sequence ID" value="RRT74622.1"/>
    <property type="molecule type" value="Genomic_DNA"/>
</dbReference>
<comment type="caution">
    <text evidence="1">The sequence shown here is derived from an EMBL/GenBank/DDBJ whole genome shotgun (WGS) entry which is preliminary data.</text>
</comment>
<reference evidence="1 2" key="1">
    <citation type="journal article" date="2014" name="Agronomy (Basel)">
        <title>A Draft Genome Sequence for Ensete ventricosum, the Drought-Tolerant Tree Against Hunger.</title>
        <authorList>
            <person name="Harrison J."/>
            <person name="Moore K.A."/>
            <person name="Paszkiewicz K."/>
            <person name="Jones T."/>
            <person name="Grant M."/>
            <person name="Ambacheew D."/>
            <person name="Muzemil S."/>
            <person name="Studholme D.J."/>
        </authorList>
    </citation>
    <scope>NUCLEOTIDE SEQUENCE [LARGE SCALE GENOMIC DNA]</scope>
</reference>
<dbReference type="PANTHER" id="PTHR33358">
    <property type="entry name" value="F-BOX PROTEIN WITH A DOMAIN PROTEIN"/>
    <property type="match status" value="1"/>
</dbReference>
<dbReference type="Pfam" id="PF14476">
    <property type="entry name" value="Chloroplast_duf"/>
    <property type="match status" value="1"/>
</dbReference>
<protein>
    <submittedName>
        <fullName evidence="1">Uncharacterized protein</fullName>
    </submittedName>
</protein>
<evidence type="ECO:0000313" key="2">
    <source>
        <dbReference type="Proteomes" id="UP000287651"/>
    </source>
</evidence>
<evidence type="ECO:0000313" key="1">
    <source>
        <dbReference type="EMBL" id="RRT74622.1"/>
    </source>
</evidence>
<proteinExistence type="predicted"/>
<name>A0A427AEJ2_ENSVE</name>
<dbReference type="PANTHER" id="PTHR33358:SF12">
    <property type="entry name" value="F-BOX PROTEIN WITH A DOMAIN PROTEIN"/>
    <property type="match status" value="1"/>
</dbReference>
<accession>A0A427AEJ2</accession>
<dbReference type="AlphaFoldDB" id="A0A427AEJ2"/>
<gene>
    <name evidence="1" type="ORF">B296_00018658</name>
</gene>
<organism evidence="1 2">
    <name type="scientific">Ensete ventricosum</name>
    <name type="common">Abyssinian banana</name>
    <name type="synonym">Musa ensete</name>
    <dbReference type="NCBI Taxonomy" id="4639"/>
    <lineage>
        <taxon>Eukaryota</taxon>
        <taxon>Viridiplantae</taxon>
        <taxon>Streptophyta</taxon>
        <taxon>Embryophyta</taxon>
        <taxon>Tracheophyta</taxon>
        <taxon>Spermatophyta</taxon>
        <taxon>Magnoliopsida</taxon>
        <taxon>Liliopsida</taxon>
        <taxon>Zingiberales</taxon>
        <taxon>Musaceae</taxon>
        <taxon>Ensete</taxon>
    </lineage>
</organism>